<dbReference type="SUPFAM" id="SSF48452">
    <property type="entry name" value="TPR-like"/>
    <property type="match status" value="1"/>
</dbReference>
<comment type="similarity">
    <text evidence="1">Belongs to the SGT1 family.</text>
</comment>
<name>A0A384J7S6_BOTFB</name>
<proteinExistence type="inferred from homology"/>
<dbReference type="OrthoDB" id="1898560at2759"/>
<dbReference type="AlphaFoldDB" id="A0A384J7S6"/>
<dbReference type="GO" id="GO:0051087">
    <property type="term" value="F:protein-folding chaperone binding"/>
    <property type="evidence" value="ECO:0007669"/>
    <property type="project" value="InterPro"/>
</dbReference>
<dbReference type="InterPro" id="IPR008978">
    <property type="entry name" value="HSP20-like_chaperone"/>
</dbReference>
<dbReference type="Pfam" id="PF05002">
    <property type="entry name" value="SGS"/>
    <property type="match status" value="1"/>
</dbReference>
<dbReference type="SMART" id="SM00028">
    <property type="entry name" value="TPR"/>
    <property type="match status" value="2"/>
</dbReference>
<reference evidence="5 6" key="3">
    <citation type="journal article" date="2017" name="Mol. Plant Pathol.">
        <title>A gapless genome sequence of the fungus Botrytis cinerea.</title>
        <authorList>
            <person name="Van Kan J.A."/>
            <person name="Stassen J.H."/>
            <person name="Mosbach A."/>
            <person name="Van Der Lee T.A."/>
            <person name="Faino L."/>
            <person name="Farmer A.D."/>
            <person name="Papasotiriou D.G."/>
            <person name="Zhou S."/>
            <person name="Seidl M.F."/>
            <person name="Cottam E."/>
            <person name="Edel D."/>
            <person name="Hahn M."/>
            <person name="Schwartz D.C."/>
            <person name="Dietrich R.A."/>
            <person name="Widdison S."/>
            <person name="Scalliet G."/>
        </authorList>
    </citation>
    <scope>NUCLEOTIDE SEQUENCE [LARGE SCALE GENOMIC DNA]</scope>
    <source>
        <strain evidence="5 6">B05.10</strain>
    </source>
</reference>
<feature type="region of interest" description="Disordered" evidence="2">
    <location>
        <begin position="146"/>
        <end position="168"/>
    </location>
</feature>
<dbReference type="GeneID" id="5436465"/>
<dbReference type="Proteomes" id="UP000001798">
    <property type="component" value="Chromosome 2"/>
</dbReference>
<evidence type="ECO:0000313" key="5">
    <source>
        <dbReference type="EMBL" id="ATZ46685.1"/>
    </source>
</evidence>
<dbReference type="Pfam" id="PF04969">
    <property type="entry name" value="CS"/>
    <property type="match status" value="1"/>
</dbReference>
<dbReference type="RefSeq" id="XP_001555896.1">
    <property type="nucleotide sequence ID" value="XM_001555846.2"/>
</dbReference>
<evidence type="ECO:0000259" key="4">
    <source>
        <dbReference type="PROSITE" id="PS51203"/>
    </source>
</evidence>
<dbReference type="SUPFAM" id="SSF49764">
    <property type="entry name" value="HSP20-like chaperones"/>
    <property type="match status" value="1"/>
</dbReference>
<dbReference type="KEGG" id="bfu:BCIN_02g00660"/>
<feature type="compositionally biased region" description="Basic and acidic residues" evidence="2">
    <location>
        <begin position="319"/>
        <end position="330"/>
    </location>
</feature>
<keyword evidence="6" id="KW-1185">Reference proteome</keyword>
<evidence type="ECO:0000313" key="6">
    <source>
        <dbReference type="Proteomes" id="UP000001798"/>
    </source>
</evidence>
<protein>
    <submittedName>
        <fullName evidence="5">Bcsgt1</fullName>
    </submittedName>
</protein>
<evidence type="ECO:0000259" key="3">
    <source>
        <dbReference type="PROSITE" id="PS51048"/>
    </source>
</evidence>
<evidence type="ECO:0000256" key="2">
    <source>
        <dbReference type="SAM" id="MobiDB-lite"/>
    </source>
</evidence>
<dbReference type="PANTHER" id="PTHR45862">
    <property type="entry name" value="PROTEIN SGT1 HOMOLOG"/>
    <property type="match status" value="1"/>
</dbReference>
<sequence>MSTQAALGAAAIDKRDYPAAIEYLTKAIAESPNSPNYLISRSIAYQRAKNYDASLADADAAVHAAIARSRRELIGTAHFRRAVALHGLGRFGDARLCLAWCMQKNPKEKALTMWQAKVKMDYENAGGEEAECNKCTVKEIPNKQAAVTPAAKDPKGKGAEGSSKAPISAPAVTAKENIRQEWIQSNSKVTITIYAKGVAKDTAQINIDEGQVEVSFPIGQTGNTYDFTASPLFAQIDPSQSKFNISPFKIEIELYKTKQGLKWSNLEGTEPIINKSTEEQKSEIPAAVLDPSVEKAPSYPTSSRNGPKDWDALASSALKSEKKDGAKDTGGDSDEEGGDAMDSFFKKLYKNADPDTKKAMMKSFQESNGTSLSTVWADVKKAPVPIQPPQGVEAKKW</sequence>
<dbReference type="InterPro" id="IPR019734">
    <property type="entry name" value="TPR_rpt"/>
</dbReference>
<dbReference type="Gene3D" id="1.25.40.10">
    <property type="entry name" value="Tetratricopeptide repeat domain"/>
    <property type="match status" value="1"/>
</dbReference>
<dbReference type="InterPro" id="IPR007699">
    <property type="entry name" value="SGS_dom"/>
</dbReference>
<dbReference type="InterPro" id="IPR044563">
    <property type="entry name" value="Sgt1-like"/>
</dbReference>
<dbReference type="InterPro" id="IPR011990">
    <property type="entry name" value="TPR-like_helical_dom_sf"/>
</dbReference>
<dbReference type="OMA" id="KSGPKNW"/>
<reference evidence="5 6" key="2">
    <citation type="journal article" date="2012" name="Eukaryot. Cell">
        <title>Genome update of Botrytis cinerea strains B05.10 and T4.</title>
        <authorList>
            <person name="Staats M."/>
            <person name="van Kan J.A."/>
        </authorList>
    </citation>
    <scope>NUCLEOTIDE SEQUENCE [LARGE SCALE GENOMIC DNA]</scope>
    <source>
        <strain evidence="5 6">B05.10</strain>
    </source>
</reference>
<organism evidence="5 6">
    <name type="scientific">Botryotinia fuckeliana (strain B05.10)</name>
    <name type="common">Noble rot fungus</name>
    <name type="synonym">Botrytis cinerea</name>
    <dbReference type="NCBI Taxonomy" id="332648"/>
    <lineage>
        <taxon>Eukaryota</taxon>
        <taxon>Fungi</taxon>
        <taxon>Dikarya</taxon>
        <taxon>Ascomycota</taxon>
        <taxon>Pezizomycotina</taxon>
        <taxon>Leotiomycetes</taxon>
        <taxon>Helotiales</taxon>
        <taxon>Sclerotiniaceae</taxon>
        <taxon>Botrytis</taxon>
    </lineage>
</organism>
<dbReference type="InterPro" id="IPR007052">
    <property type="entry name" value="CS_dom"/>
</dbReference>
<gene>
    <name evidence="5" type="primary">Bcsgt1</name>
    <name evidence="5" type="ORF">BCIN_02g00660</name>
</gene>
<dbReference type="PROSITE" id="PS51048">
    <property type="entry name" value="SGS"/>
    <property type="match status" value="1"/>
</dbReference>
<feature type="domain" description="CS" evidence="4">
    <location>
        <begin position="175"/>
        <end position="267"/>
    </location>
</feature>
<accession>A0A384J7S6</accession>
<dbReference type="EMBL" id="CP009806">
    <property type="protein sequence ID" value="ATZ46685.1"/>
    <property type="molecule type" value="Genomic_DNA"/>
</dbReference>
<evidence type="ECO:0000256" key="1">
    <source>
        <dbReference type="ARBA" id="ARBA00008509"/>
    </source>
</evidence>
<feature type="domain" description="SGS" evidence="3">
    <location>
        <begin position="298"/>
        <end position="397"/>
    </location>
</feature>
<dbReference type="PROSITE" id="PS51203">
    <property type="entry name" value="CS"/>
    <property type="match status" value="1"/>
</dbReference>
<dbReference type="VEuPathDB" id="FungiDB:Bcin02g00660"/>
<reference evidence="5 6" key="1">
    <citation type="journal article" date="2011" name="PLoS Genet.">
        <title>Genomic analysis of the necrotrophic fungal pathogens Sclerotinia sclerotiorum and Botrytis cinerea.</title>
        <authorList>
            <person name="Amselem J."/>
            <person name="Cuomo C.A."/>
            <person name="van Kan J.A."/>
            <person name="Viaud M."/>
            <person name="Benito E.P."/>
            <person name="Couloux A."/>
            <person name="Coutinho P.M."/>
            <person name="de Vries R.P."/>
            <person name="Dyer P.S."/>
            <person name="Fillinger S."/>
            <person name="Fournier E."/>
            <person name="Gout L."/>
            <person name="Hahn M."/>
            <person name="Kohn L."/>
            <person name="Lapalu N."/>
            <person name="Plummer K.M."/>
            <person name="Pradier J.M."/>
            <person name="Quevillon E."/>
            <person name="Sharon A."/>
            <person name="Simon A."/>
            <person name="ten Have A."/>
            <person name="Tudzynski B."/>
            <person name="Tudzynski P."/>
            <person name="Wincker P."/>
            <person name="Andrew M."/>
            <person name="Anthouard V."/>
            <person name="Beever R.E."/>
            <person name="Beffa R."/>
            <person name="Benoit I."/>
            <person name="Bouzid O."/>
            <person name="Brault B."/>
            <person name="Chen Z."/>
            <person name="Choquer M."/>
            <person name="Collemare J."/>
            <person name="Cotton P."/>
            <person name="Danchin E.G."/>
            <person name="Da Silva C."/>
            <person name="Gautier A."/>
            <person name="Giraud C."/>
            <person name="Giraud T."/>
            <person name="Gonzalez C."/>
            <person name="Grossetete S."/>
            <person name="Guldener U."/>
            <person name="Henrissat B."/>
            <person name="Howlett B.J."/>
            <person name="Kodira C."/>
            <person name="Kretschmer M."/>
            <person name="Lappartient A."/>
            <person name="Leroch M."/>
            <person name="Levis C."/>
            <person name="Mauceli E."/>
            <person name="Neuveglise C."/>
            <person name="Oeser B."/>
            <person name="Pearson M."/>
            <person name="Poulain J."/>
            <person name="Poussereau N."/>
            <person name="Quesneville H."/>
            <person name="Rascle C."/>
            <person name="Schumacher J."/>
            <person name="Segurens B."/>
            <person name="Sexton A."/>
            <person name="Silva E."/>
            <person name="Sirven C."/>
            <person name="Soanes D.M."/>
            <person name="Talbot N.J."/>
            <person name="Templeton M."/>
            <person name="Yandava C."/>
            <person name="Yarden O."/>
            <person name="Zeng Q."/>
            <person name="Rollins J.A."/>
            <person name="Lebrun M.H."/>
            <person name="Dickman M."/>
        </authorList>
    </citation>
    <scope>NUCLEOTIDE SEQUENCE [LARGE SCALE GENOMIC DNA]</scope>
    <source>
        <strain evidence="5 6">B05.10</strain>
    </source>
</reference>
<dbReference type="Gene3D" id="2.60.40.790">
    <property type="match status" value="1"/>
</dbReference>
<feature type="region of interest" description="Disordered" evidence="2">
    <location>
        <begin position="274"/>
        <end position="340"/>
    </location>
</feature>
<dbReference type="CDD" id="cd06466">
    <property type="entry name" value="p23_CS_SGT1_like"/>
    <property type="match status" value="1"/>
</dbReference>